<protein>
    <submittedName>
        <fullName evidence="1">Unannotated protein</fullName>
    </submittedName>
</protein>
<organism evidence="1">
    <name type="scientific">freshwater metagenome</name>
    <dbReference type="NCBI Taxonomy" id="449393"/>
    <lineage>
        <taxon>unclassified sequences</taxon>
        <taxon>metagenomes</taxon>
        <taxon>ecological metagenomes</taxon>
    </lineage>
</organism>
<gene>
    <name evidence="1" type="ORF">UFOPK1353_00643</name>
</gene>
<proteinExistence type="predicted"/>
<dbReference type="InterPro" id="IPR030808">
    <property type="entry name" value="Glycosyl_04372"/>
</dbReference>
<reference evidence="1" key="1">
    <citation type="submission" date="2020-05" db="EMBL/GenBank/DDBJ databases">
        <authorList>
            <person name="Chiriac C."/>
            <person name="Salcher M."/>
            <person name="Ghai R."/>
            <person name="Kavagutti S V."/>
        </authorList>
    </citation>
    <scope>NUCLEOTIDE SEQUENCE</scope>
</reference>
<dbReference type="AlphaFoldDB" id="A0A6J6BBN9"/>
<sequence length="509" mass="58325">MLIKKIRRQLFQLRHGSFLAFLKKFSKLRALLTFVALLSFQERRFWKKLNKISDKFSQTVGESVEPNKSDSLIASKVEEILGQIRALIKENKTAAALEKHRQGAELFPKSVELKQAHAQTYFLRGEWTSYLEVSAQADELMRQLAQDQSLDRTRLRFLGNGWTGPLGHISLLDAVIKLRDLNLLSDEQRILLYDSQYSSNSALLKLFLPKILNIRSDVNLIEKFTQKFSSIVDQVPMYRLKTGVVDQWSAIDIANQAWSKEHRDPVVKLSDSIEARGMSILERWGLPSDAWFVVIHVREGDHRAHARLQNADISTYFPMMREIVNRGGWVIRMGSPLMSPLPEMPNVIDYAHAVERVDWMDVFLWAKAKFSIATNSGGSEVPMCFGTPVIRTNYSSFGHCSYFEKSFMVPKLYKLKSEKASMSLQQALRTPIPWCESTAHENIEFEIIDNTPQDLVEAAVEMFQRFEKNNWDMTDQQSNAQNIRLSEGAVGGLPISQSFLDNHQFFVKA</sequence>
<accession>A0A6J6BBN9</accession>
<name>A0A6J6BBN9_9ZZZZ</name>
<evidence type="ECO:0000313" key="1">
    <source>
        <dbReference type="EMBL" id="CAB4535708.1"/>
    </source>
</evidence>
<dbReference type="EMBL" id="CAEZSE010000091">
    <property type="protein sequence ID" value="CAB4535708.1"/>
    <property type="molecule type" value="Genomic_DNA"/>
</dbReference>
<dbReference type="NCBIfam" id="TIGR04372">
    <property type="entry name" value="glycosyl_04372"/>
    <property type="match status" value="1"/>
</dbReference>